<evidence type="ECO:0000313" key="2">
    <source>
        <dbReference type="Proteomes" id="UP000548476"/>
    </source>
</evidence>
<proteinExistence type="predicted"/>
<comment type="caution">
    <text evidence="1">The sequence shown here is derived from an EMBL/GenBank/DDBJ whole genome shotgun (WGS) entry which is preliminary data.</text>
</comment>
<reference evidence="1 2" key="1">
    <citation type="submission" date="2020-08" db="EMBL/GenBank/DDBJ databases">
        <title>Genomic Encyclopedia of Type Strains, Phase IV (KMG-IV): sequencing the most valuable type-strain genomes for metagenomic binning, comparative biology and taxonomic classification.</title>
        <authorList>
            <person name="Goeker M."/>
        </authorList>
    </citation>
    <scope>NUCLEOTIDE SEQUENCE [LARGE SCALE GENOMIC DNA]</scope>
    <source>
        <strain evidence="1 2">YIM 65646</strain>
    </source>
</reference>
<gene>
    <name evidence="1" type="ORF">HNR73_005679</name>
</gene>
<keyword evidence="2" id="KW-1185">Reference proteome</keyword>
<dbReference type="EMBL" id="JACHGT010000013">
    <property type="protein sequence ID" value="MBB6037801.1"/>
    <property type="molecule type" value="Genomic_DNA"/>
</dbReference>
<organism evidence="1 2">
    <name type="scientific">Phytomonospora endophytica</name>
    <dbReference type="NCBI Taxonomy" id="714109"/>
    <lineage>
        <taxon>Bacteria</taxon>
        <taxon>Bacillati</taxon>
        <taxon>Actinomycetota</taxon>
        <taxon>Actinomycetes</taxon>
        <taxon>Micromonosporales</taxon>
        <taxon>Micromonosporaceae</taxon>
        <taxon>Phytomonospora</taxon>
    </lineage>
</organism>
<dbReference type="Proteomes" id="UP000548476">
    <property type="component" value="Unassembled WGS sequence"/>
</dbReference>
<dbReference type="AlphaFoldDB" id="A0A841FKE0"/>
<accession>A0A841FKE0</accession>
<evidence type="ECO:0000313" key="1">
    <source>
        <dbReference type="EMBL" id="MBB6037801.1"/>
    </source>
</evidence>
<dbReference type="RefSeq" id="WP_184790605.1">
    <property type="nucleotide sequence ID" value="NZ_BONT01000053.1"/>
</dbReference>
<name>A0A841FKE0_9ACTN</name>
<sequence>METDGSAGGSSTGWGPHGRAIRDMAIEVREKANDLRMLEVLGHWGFEADDVSGSGDSNRAGVLDALGSPHEGLLLAQEAEQGFQLGTEFDYIPELFDRYALGFDPSAYEGMKIDLQAAIDTLATSTDSLITPIRHRVSEAHWSSDAANEFRDRVLDPMIDVGPNQRRILSELIAGLEGHRSLCVATQEGALQIATLTRDALDRAITSTSTSPEPATVFAVLGTALAFGSIFVPGTQGFALALAIANFGMAGSQAMGQITATSTPQATQSVIGGDTAHMITGMMRAALTGLDAGITAEEVHLAQLLDADIAEIETALQDKIHGDHLRAPRIEISAHTPTKEEFAHRD</sequence>
<protein>
    <submittedName>
        <fullName evidence="1">Uncharacterized protein</fullName>
    </submittedName>
</protein>